<dbReference type="InterPro" id="IPR013546">
    <property type="entry name" value="PII_UdlTrfase/GS_AdlTrfase"/>
</dbReference>
<dbReference type="NCBIfam" id="NF003467">
    <property type="entry name" value="PRK05092.1"/>
    <property type="match status" value="1"/>
</dbReference>
<evidence type="ECO:0000256" key="4">
    <source>
        <dbReference type="ARBA" id="ARBA00022801"/>
    </source>
</evidence>
<dbReference type="NCBIfam" id="TIGR01693">
    <property type="entry name" value="UTase_glnD"/>
    <property type="match status" value="1"/>
</dbReference>
<dbReference type="PROSITE" id="PS51671">
    <property type="entry name" value="ACT"/>
    <property type="match status" value="2"/>
</dbReference>
<dbReference type="EMBL" id="QRDW01000009">
    <property type="protein sequence ID" value="RED47727.1"/>
    <property type="molecule type" value="Genomic_DNA"/>
</dbReference>
<comment type="activity regulation">
    <text evidence="7">Uridylyltransferase (UTase) activity is inhibited by glutamine, while glutamine activates uridylyl-removing (UR) activity.</text>
</comment>
<dbReference type="GO" id="GO:0006808">
    <property type="term" value="P:regulation of nitrogen utilization"/>
    <property type="evidence" value="ECO:0007669"/>
    <property type="project" value="UniProtKB-UniRule"/>
</dbReference>
<sequence length="925" mass="105117">MYDLKNRRKIINRQGLLQDLEAVLAEDLPPPKRRAKWLALYKQALNQGYDEVKRRFMEDHNGALAVIGNSYVIDQILRTMYEVASRHLYPSGSITKGEALAIVAVGGFGRGELAPQSDVDLLFLHAYKLSPRVEQIVEDILYMLWDLGLKVGQSTRSIDECLRQAKADWTICTAILEARYIVGEKSLFAELQKQFAKSIMDGKDREFLEAKLSERDERHARLGDTRYVLEPNIKDGKGGLRDLHTLYWITKFLYRVHDISELVDQSRLTKREAEHFAKAQQFLWTLRCHLHYLTGRPEERLTFDVQPELASRMGYTDHAGASGVERFMKHYFLIAKEVGDLTRIFCATFEASSKRRRLLNLPMKIFRKDIDSFPVEGGRLTIEHAKRFEKDPVDMLRIFRASQRNRIDIHPDALKSITRKLRFIRKSVKKDETANRIFLDILTAQEDPETTLRHMNECGLLGKFLPDFGRVVAQMQYDMYHVYTTDEHTIRAIGILNRIENGQLNDDHPVASQIIGKVLSRKVLYVAVLLHDIAKGRGGDHSILGADVAREVCPQLGFSSEQTETVAWLVLHHLLMSETAFRRDLGDPKTIQDFVDQVQSPERLRLLLCLTVVDIRAVGPKVWNNWKATLLRELYYRAEDLMSGGLMAEGRSKRAEAAANNLREALPNWPADDLEDHLSQCNPAYLLSYPLESLVRHVHLIKQAEGEEAPLCINMLTAPERDVTEVTIYAADHPGLFSRLSGAMAVCGASIVDARIHTFANGMALDTFLIQNADGVPFGQKEDLKRLDSMIRKVLSGAVRPLQELEKRAKSGLKSRTEIFTVQPRVLIDNKASNTHTVIEVNGRDRPGFLFEVTSTLTRLGLQIAKAKISTFGEQVVDVFYVKDVFGMKIDHDGKLKQIRETLVEVLAKHGAKNKKEKKKPVAAE</sequence>
<reference evidence="10 11" key="1">
    <citation type="submission" date="2018-07" db="EMBL/GenBank/DDBJ databases">
        <title>Genomic Encyclopedia of Type Strains, Phase III (KMG-III): the genomes of soil and plant-associated and newly described type strains.</title>
        <authorList>
            <person name="Whitman W."/>
        </authorList>
    </citation>
    <scope>NUCLEOTIDE SEQUENCE [LARGE SCALE GENOMIC DNA]</scope>
    <source>
        <strain evidence="10 11">CECT 8488</strain>
    </source>
</reference>
<dbReference type="Pfam" id="PF08335">
    <property type="entry name" value="GlnD_UR_UTase"/>
    <property type="match status" value="1"/>
</dbReference>
<dbReference type="RefSeq" id="WP_115937876.1">
    <property type="nucleotide sequence ID" value="NZ_QRDW01000009.1"/>
</dbReference>
<comment type="catalytic activity">
    <reaction evidence="7">
        <text>[protein-PII]-uridylyl-L-tyrosine + H2O = [protein-PII]-L-tyrosine + UMP + H(+)</text>
        <dbReference type="Rhea" id="RHEA:48600"/>
        <dbReference type="Rhea" id="RHEA-COMP:12147"/>
        <dbReference type="Rhea" id="RHEA-COMP:12148"/>
        <dbReference type="ChEBI" id="CHEBI:15377"/>
        <dbReference type="ChEBI" id="CHEBI:15378"/>
        <dbReference type="ChEBI" id="CHEBI:46858"/>
        <dbReference type="ChEBI" id="CHEBI:57865"/>
        <dbReference type="ChEBI" id="CHEBI:90602"/>
    </reaction>
</comment>
<feature type="region of interest" description="Uridylyltransferase" evidence="7">
    <location>
        <begin position="1"/>
        <end position="369"/>
    </location>
</feature>
<evidence type="ECO:0000259" key="8">
    <source>
        <dbReference type="PROSITE" id="PS51671"/>
    </source>
</evidence>
<keyword evidence="6 7" id="KW-0511">Multifunctional enzyme</keyword>
<feature type="domain" description="HD" evidence="9">
    <location>
        <begin position="485"/>
        <end position="607"/>
    </location>
</feature>
<dbReference type="GO" id="GO:0008081">
    <property type="term" value="F:phosphoric diester hydrolase activity"/>
    <property type="evidence" value="ECO:0007669"/>
    <property type="project" value="UniProtKB-UniRule"/>
</dbReference>
<dbReference type="PANTHER" id="PTHR47320">
    <property type="entry name" value="BIFUNCTIONAL URIDYLYLTRANSFERASE/URIDYLYL-REMOVING ENZYME"/>
    <property type="match status" value="1"/>
</dbReference>
<dbReference type="InterPro" id="IPR006674">
    <property type="entry name" value="HD_domain"/>
</dbReference>
<dbReference type="GO" id="GO:0008773">
    <property type="term" value="F:[protein-PII] uridylyltransferase activity"/>
    <property type="evidence" value="ECO:0007669"/>
    <property type="project" value="UniProtKB-UniRule"/>
</dbReference>
<gene>
    <name evidence="7" type="primary">glnD</name>
    <name evidence="10" type="ORF">DFP90_10991</name>
</gene>
<evidence type="ECO:0000313" key="10">
    <source>
        <dbReference type="EMBL" id="RED47727.1"/>
    </source>
</evidence>
<dbReference type="PANTHER" id="PTHR47320:SF1">
    <property type="entry name" value="BIFUNCTIONAL URIDYLYLTRANSFERASE_URIDYLYL-REMOVING ENZYME"/>
    <property type="match status" value="1"/>
</dbReference>
<evidence type="ECO:0000256" key="3">
    <source>
        <dbReference type="ARBA" id="ARBA00022737"/>
    </source>
</evidence>
<dbReference type="Proteomes" id="UP000256845">
    <property type="component" value="Unassembled WGS sequence"/>
</dbReference>
<dbReference type="CDD" id="cd00077">
    <property type="entry name" value="HDc"/>
    <property type="match status" value="1"/>
</dbReference>
<comment type="function">
    <text evidence="7">Modifies, by uridylylation and deuridylylation, the PII regulatory proteins (GlnB and homologs), in response to the nitrogen status of the cell that GlnD senses through the glutamine level. Under low glutamine levels, catalyzes the conversion of the PII proteins and UTP to PII-UMP and PPi, while under higher glutamine levels, GlnD hydrolyzes PII-UMP to PII and UMP (deuridylylation). Thus, controls uridylylation state and activity of the PII proteins, and plays an important role in the regulation of nitrogen metabolism.</text>
</comment>
<accession>A0A3D9HE12</accession>
<dbReference type="HAMAP" id="MF_00277">
    <property type="entry name" value="PII_uridylyl_transf"/>
    <property type="match status" value="1"/>
</dbReference>
<dbReference type="EC" id="3.1.4.-" evidence="7"/>
<dbReference type="AlphaFoldDB" id="A0A3D9HE12"/>
<dbReference type="EC" id="2.7.7.59" evidence="7"/>
<keyword evidence="5 7" id="KW-0460">Magnesium</keyword>
<comment type="cofactor">
    <cofactor evidence="7">
        <name>Mg(2+)</name>
        <dbReference type="ChEBI" id="CHEBI:18420"/>
    </cofactor>
</comment>
<dbReference type="SUPFAM" id="SSF55021">
    <property type="entry name" value="ACT-like"/>
    <property type="match status" value="2"/>
</dbReference>
<keyword evidence="2 7" id="KW-0548">Nucleotidyltransferase</keyword>
<evidence type="ECO:0000256" key="6">
    <source>
        <dbReference type="ARBA" id="ARBA00023268"/>
    </source>
</evidence>
<dbReference type="SMART" id="SM00471">
    <property type="entry name" value="HDc"/>
    <property type="match status" value="1"/>
</dbReference>
<dbReference type="InterPro" id="IPR002934">
    <property type="entry name" value="Polymerase_NTP_transf_dom"/>
</dbReference>
<name>A0A3D9HE12_9PROT</name>
<evidence type="ECO:0000256" key="7">
    <source>
        <dbReference type="HAMAP-Rule" id="MF_00277"/>
    </source>
</evidence>
<evidence type="ECO:0000259" key="9">
    <source>
        <dbReference type="PROSITE" id="PS51831"/>
    </source>
</evidence>
<dbReference type="Gene3D" id="3.30.70.260">
    <property type="match status" value="1"/>
</dbReference>
<comment type="caution">
    <text evidence="7">Lacks conserved residue(s) required for the propagation of feature annotation.</text>
</comment>
<feature type="domain" description="ACT" evidence="8">
    <location>
        <begin position="838"/>
        <end position="914"/>
    </location>
</feature>
<evidence type="ECO:0000256" key="2">
    <source>
        <dbReference type="ARBA" id="ARBA00022695"/>
    </source>
</evidence>
<dbReference type="CDD" id="cd04899">
    <property type="entry name" value="ACT_ACR-UUR-like_2"/>
    <property type="match status" value="1"/>
</dbReference>
<dbReference type="SUPFAM" id="SSF81593">
    <property type="entry name" value="Nucleotidyltransferase substrate binding subunit/domain"/>
    <property type="match status" value="1"/>
</dbReference>
<dbReference type="PROSITE" id="PS51831">
    <property type="entry name" value="HD"/>
    <property type="match status" value="1"/>
</dbReference>
<evidence type="ECO:0000256" key="5">
    <source>
        <dbReference type="ARBA" id="ARBA00022842"/>
    </source>
</evidence>
<dbReference type="SUPFAM" id="SSF81891">
    <property type="entry name" value="Poly A polymerase C-terminal region-like"/>
    <property type="match status" value="1"/>
</dbReference>
<dbReference type="Gene3D" id="1.10.3090.10">
    <property type="entry name" value="cca-adding enzyme, domain 2"/>
    <property type="match status" value="1"/>
</dbReference>
<dbReference type="CDD" id="cd04900">
    <property type="entry name" value="ACT_UUR-like_1"/>
    <property type="match status" value="1"/>
</dbReference>
<organism evidence="10 11">
    <name type="scientific">Aestuariispira insulae</name>
    <dbReference type="NCBI Taxonomy" id="1461337"/>
    <lineage>
        <taxon>Bacteria</taxon>
        <taxon>Pseudomonadati</taxon>
        <taxon>Pseudomonadota</taxon>
        <taxon>Alphaproteobacteria</taxon>
        <taxon>Rhodospirillales</taxon>
        <taxon>Kiloniellaceae</taxon>
        <taxon>Aestuariispira</taxon>
    </lineage>
</organism>
<dbReference type="Pfam" id="PF01909">
    <property type="entry name" value="NTP_transf_2"/>
    <property type="match status" value="1"/>
</dbReference>
<comment type="similarity">
    <text evidence="7">Belongs to the GlnD family.</text>
</comment>
<evidence type="ECO:0000313" key="11">
    <source>
        <dbReference type="Proteomes" id="UP000256845"/>
    </source>
</evidence>
<comment type="caution">
    <text evidence="10">The sequence shown here is derived from an EMBL/GenBank/DDBJ whole genome shotgun (WGS) entry which is preliminary data.</text>
</comment>
<dbReference type="InterPro" id="IPR010043">
    <property type="entry name" value="UTase/UR"/>
</dbReference>
<dbReference type="Pfam" id="PF01966">
    <property type="entry name" value="HD"/>
    <property type="match status" value="1"/>
</dbReference>
<dbReference type="OrthoDB" id="9758038at2"/>
<proteinExistence type="inferred from homology"/>
<dbReference type="Pfam" id="PF01842">
    <property type="entry name" value="ACT"/>
    <property type="match status" value="1"/>
</dbReference>
<keyword evidence="1 7" id="KW-0808">Transferase</keyword>
<keyword evidence="11" id="KW-1185">Reference proteome</keyword>
<dbReference type="Gene3D" id="3.30.460.10">
    <property type="entry name" value="Beta Polymerase, domain 2"/>
    <property type="match status" value="1"/>
</dbReference>
<dbReference type="InterPro" id="IPR003607">
    <property type="entry name" value="HD/PDEase_dom"/>
</dbReference>
<keyword evidence="4 7" id="KW-0378">Hydrolase</keyword>
<dbReference type="InterPro" id="IPR043519">
    <property type="entry name" value="NT_sf"/>
</dbReference>
<comment type="domain">
    <text evidence="7">Has four distinct domains: an N-terminal nucleotidyltransferase (NT) domain responsible for UTase activity, a central HD domain that encodes UR activity, and two C-terminal ACT domains that seem to have a role in glutamine sensing.</text>
</comment>
<protein>
    <recommendedName>
        <fullName evidence="7">Bifunctional uridylyltransferase/uridylyl-removing enzyme</fullName>
        <shortName evidence="7">UTase/UR</shortName>
    </recommendedName>
    <alternativeName>
        <fullName evidence="7">Bifunctional [protein-PII] modification enzyme</fullName>
    </alternativeName>
    <alternativeName>
        <fullName evidence="7">Bifunctional nitrogen sensor protein</fullName>
    </alternativeName>
    <domain>
        <recommendedName>
            <fullName evidence="7">[Protein-PII] uridylyltransferase</fullName>
            <shortName evidence="7">PII uridylyltransferase</shortName>
            <shortName evidence="7">UTase</shortName>
            <ecNumber evidence="7">2.7.7.59</ecNumber>
        </recommendedName>
    </domain>
    <domain>
        <recommendedName>
            <fullName evidence="7">[Protein-PII]-UMP uridylyl-removing enzyme</fullName>
            <shortName evidence="7">UR</shortName>
            <ecNumber evidence="7">3.1.4.-</ecNumber>
        </recommendedName>
    </domain>
</protein>
<dbReference type="PIRSF" id="PIRSF006288">
    <property type="entry name" value="PII_uridyltransf"/>
    <property type="match status" value="1"/>
</dbReference>
<keyword evidence="3" id="KW-0677">Repeat</keyword>
<dbReference type="CDD" id="cd05401">
    <property type="entry name" value="NT_GlnE_GlnD_like"/>
    <property type="match status" value="1"/>
</dbReference>
<feature type="domain" description="ACT" evidence="8">
    <location>
        <begin position="725"/>
        <end position="807"/>
    </location>
</feature>
<dbReference type="InterPro" id="IPR045865">
    <property type="entry name" value="ACT-like_dom_sf"/>
</dbReference>
<dbReference type="SUPFAM" id="SSF81301">
    <property type="entry name" value="Nucleotidyltransferase"/>
    <property type="match status" value="1"/>
</dbReference>
<evidence type="ECO:0000256" key="1">
    <source>
        <dbReference type="ARBA" id="ARBA00022679"/>
    </source>
</evidence>
<comment type="catalytic activity">
    <reaction evidence="7">
        <text>[protein-PII]-L-tyrosine + UTP = [protein-PII]-uridylyl-L-tyrosine + diphosphate</text>
        <dbReference type="Rhea" id="RHEA:13673"/>
        <dbReference type="Rhea" id="RHEA-COMP:12147"/>
        <dbReference type="Rhea" id="RHEA-COMP:12148"/>
        <dbReference type="ChEBI" id="CHEBI:33019"/>
        <dbReference type="ChEBI" id="CHEBI:46398"/>
        <dbReference type="ChEBI" id="CHEBI:46858"/>
        <dbReference type="ChEBI" id="CHEBI:90602"/>
        <dbReference type="EC" id="2.7.7.59"/>
    </reaction>
</comment>
<dbReference type="InterPro" id="IPR002912">
    <property type="entry name" value="ACT_dom"/>
</dbReference>